<reference evidence="6 7" key="1">
    <citation type="submission" date="2019-03" db="EMBL/GenBank/DDBJ databases">
        <title>Sequencing 23 genomes of Wallemia ichthyophaga.</title>
        <authorList>
            <person name="Gostincar C."/>
        </authorList>
    </citation>
    <scope>NUCLEOTIDE SEQUENCE [LARGE SCALE GENOMIC DNA]</scope>
    <source>
        <strain evidence="6 7">EXF-8621</strain>
    </source>
</reference>
<keyword evidence="1 3" id="KW-0694">RNA-binding</keyword>
<organism evidence="6 7">
    <name type="scientific">Wallemia ichthyophaga</name>
    <dbReference type="NCBI Taxonomy" id="245174"/>
    <lineage>
        <taxon>Eukaryota</taxon>
        <taxon>Fungi</taxon>
        <taxon>Dikarya</taxon>
        <taxon>Basidiomycota</taxon>
        <taxon>Wallemiomycotina</taxon>
        <taxon>Wallemiomycetes</taxon>
        <taxon>Wallemiales</taxon>
        <taxon>Wallemiaceae</taxon>
        <taxon>Wallemia</taxon>
    </lineage>
</organism>
<dbReference type="InterPro" id="IPR050523">
    <property type="entry name" value="AKR_Detox_Biosynth"/>
</dbReference>
<feature type="region of interest" description="Disordered" evidence="4">
    <location>
        <begin position="153"/>
        <end position="178"/>
    </location>
</feature>
<dbReference type="PANTHER" id="PTHR43364:SF4">
    <property type="entry name" value="NAD(P)-LINKED OXIDOREDUCTASE SUPERFAMILY PROTEIN"/>
    <property type="match status" value="1"/>
</dbReference>
<feature type="compositionally biased region" description="Polar residues" evidence="4">
    <location>
        <begin position="157"/>
        <end position="176"/>
    </location>
</feature>
<dbReference type="GO" id="GO:0016491">
    <property type="term" value="F:oxidoreductase activity"/>
    <property type="evidence" value="ECO:0007669"/>
    <property type="project" value="UniProtKB-KW"/>
</dbReference>
<dbReference type="Proteomes" id="UP000306954">
    <property type="component" value="Unassembled WGS sequence"/>
</dbReference>
<evidence type="ECO:0000313" key="7">
    <source>
        <dbReference type="Proteomes" id="UP000306954"/>
    </source>
</evidence>
<dbReference type="InterPro" id="IPR012677">
    <property type="entry name" value="Nucleotide-bd_a/b_plait_sf"/>
</dbReference>
<proteinExistence type="predicted"/>
<dbReference type="PROSITE" id="PS50102">
    <property type="entry name" value="RRM"/>
    <property type="match status" value="1"/>
</dbReference>
<evidence type="ECO:0000256" key="3">
    <source>
        <dbReference type="PROSITE-ProRule" id="PRU00176"/>
    </source>
</evidence>
<protein>
    <recommendedName>
        <fullName evidence="5">RRM domain-containing protein</fullName>
    </recommendedName>
</protein>
<dbReference type="Gene3D" id="3.20.20.100">
    <property type="entry name" value="NADP-dependent oxidoreductase domain"/>
    <property type="match status" value="1"/>
</dbReference>
<name>A0A4T0H6A2_WALIC</name>
<dbReference type="InterPro" id="IPR036812">
    <property type="entry name" value="NAD(P)_OxRdtase_dom_sf"/>
</dbReference>
<dbReference type="AlphaFoldDB" id="A0A4T0H6A2"/>
<dbReference type="EMBL" id="SPOF01000009">
    <property type="protein sequence ID" value="TIB14913.1"/>
    <property type="molecule type" value="Genomic_DNA"/>
</dbReference>
<dbReference type="InterPro" id="IPR023210">
    <property type="entry name" value="NADP_OxRdtase_dom"/>
</dbReference>
<accession>A0A4T0H6A2</accession>
<dbReference type="GO" id="GO:0003723">
    <property type="term" value="F:RNA binding"/>
    <property type="evidence" value="ECO:0007669"/>
    <property type="project" value="UniProtKB-UniRule"/>
</dbReference>
<evidence type="ECO:0000313" key="6">
    <source>
        <dbReference type="EMBL" id="TIB14913.1"/>
    </source>
</evidence>
<evidence type="ECO:0000256" key="1">
    <source>
        <dbReference type="ARBA" id="ARBA00022884"/>
    </source>
</evidence>
<dbReference type="InterPro" id="IPR000504">
    <property type="entry name" value="RRM_dom"/>
</dbReference>
<feature type="domain" description="RRM" evidence="5">
    <location>
        <begin position="197"/>
        <end position="274"/>
    </location>
</feature>
<dbReference type="Pfam" id="PF21369">
    <property type="entry name" value="STL11_N"/>
    <property type="match status" value="1"/>
</dbReference>
<evidence type="ECO:0000259" key="5">
    <source>
        <dbReference type="PROSITE" id="PS50102"/>
    </source>
</evidence>
<dbReference type="CDD" id="cd19075">
    <property type="entry name" value="AKR_AKR7A1-5"/>
    <property type="match status" value="1"/>
</dbReference>
<dbReference type="PANTHER" id="PTHR43364">
    <property type="entry name" value="NADH-SPECIFIC METHYLGLYOXAL REDUCTASE-RELATED"/>
    <property type="match status" value="1"/>
</dbReference>
<dbReference type="InterPro" id="IPR048995">
    <property type="entry name" value="STL11/RBM22-like_N"/>
</dbReference>
<gene>
    <name evidence="6" type="ORF">E3P90_01137</name>
</gene>
<dbReference type="Pfam" id="PF00248">
    <property type="entry name" value="Aldo_ket_red"/>
    <property type="match status" value="1"/>
</dbReference>
<dbReference type="SUPFAM" id="SSF51430">
    <property type="entry name" value="NAD(P)-linked oxidoreductase"/>
    <property type="match status" value="1"/>
</dbReference>
<evidence type="ECO:0000256" key="2">
    <source>
        <dbReference type="ARBA" id="ARBA00023002"/>
    </source>
</evidence>
<evidence type="ECO:0000256" key="4">
    <source>
        <dbReference type="SAM" id="MobiDB-lite"/>
    </source>
</evidence>
<dbReference type="SUPFAM" id="SSF54928">
    <property type="entry name" value="RNA-binding domain, RBD"/>
    <property type="match status" value="1"/>
</dbReference>
<dbReference type="Gene3D" id="3.30.70.330">
    <property type="match status" value="1"/>
</dbReference>
<comment type="caution">
    <text evidence="6">The sequence shown here is derived from an EMBL/GenBank/DDBJ whole genome shotgun (WGS) entry which is preliminary data.</text>
</comment>
<dbReference type="InterPro" id="IPR035979">
    <property type="entry name" value="RBD_domain_sf"/>
</dbReference>
<dbReference type="Pfam" id="PF00076">
    <property type="entry name" value="RRM_1"/>
    <property type="match status" value="1"/>
</dbReference>
<sequence length="596" mass="66079">MSSYGPKRDVNASGWEESEFPILCDDCLGPNPMQKRAFGKECKICVRPFTLFSWCPGAGTRYKKTEICNTCAKMKHCCQTCILDLTYKIPVHLRDAALGIQSKAPTDNLNRQYFAQNQEDKLKGNSTMVDGGLGRAENAGKKILKDLAKNEPYYKPTKNQNSTSNHNQSLSQITSPVTPPIKNVKLDLKKPDDPEILSLYCSQLPEGTTENQLRSAFGGSADSIKSATVVPTSKVSFINFISRQAAEAAALTISKNGLTVSNEPSALPVVLGAMTFGQQGKEQARVHDYETVQEIIDIFGQHGHKEIDTARMYGGGTSEEYLGHLQASNKYDLSSKIFPFDQSSNALSGGKSSVKHTAQDIEEEIDTSLKNLGVNKLKIWYLHAPDRSTDFLDTLKALDTQYKAGKFEKLGLSNYASWEVAEIATLARVHNLIKPAVYQGVYSAIHRAVEPELFPALRKFGIGFYAYNPLAGGLLTGAVKPDQPVDEGSRFDENRHQGKMYRARYFNEGYFRVLDQFSELASKYSLTQAEIALRWLTNHSLLKREHGDTIIIGASSVKHIKSNLDDLDKGPLPEELSEAVSGLWSSLKPYANNYYR</sequence>
<keyword evidence="2" id="KW-0560">Oxidoreductase</keyword>